<feature type="transmembrane region" description="Helical" evidence="1">
    <location>
        <begin position="47"/>
        <end position="64"/>
    </location>
</feature>
<evidence type="ECO:0000313" key="3">
    <source>
        <dbReference type="Proteomes" id="UP000199187"/>
    </source>
</evidence>
<dbReference type="EMBL" id="FPAU01000003">
    <property type="protein sequence ID" value="SFT95990.1"/>
    <property type="molecule type" value="Genomic_DNA"/>
</dbReference>
<evidence type="ECO:0000313" key="2">
    <source>
        <dbReference type="EMBL" id="SFT95990.1"/>
    </source>
</evidence>
<keyword evidence="1" id="KW-0812">Transmembrane</keyword>
<keyword evidence="3" id="KW-1185">Reference proteome</keyword>
<gene>
    <name evidence="2" type="ORF">SAMN05192562_103360</name>
</gene>
<proteinExistence type="predicted"/>
<accession>A0A1I7C984</accession>
<keyword evidence="1" id="KW-0472">Membrane</keyword>
<evidence type="ECO:0008006" key="4">
    <source>
        <dbReference type="Google" id="ProtNLM"/>
    </source>
</evidence>
<protein>
    <recommendedName>
        <fullName evidence="4">DUF4345 domain-containing protein</fullName>
    </recommendedName>
</protein>
<feature type="transmembrane region" description="Helical" evidence="1">
    <location>
        <begin position="7"/>
        <end position="24"/>
    </location>
</feature>
<name>A0A1I7C984_9ENTR</name>
<sequence>MKFSQLAILTSVLFFILALIWMFFPEQLLTQWGIEPTAGTRVICRRSAAFFMGVGVMCLLARNAQLSPARYALAAGISTISIISAVLGLAEWCEAHVSGQILFAVFIELFLGIAFLLSNRAVKKNFTGKHHRVNNK</sequence>
<dbReference type="OrthoDB" id="8776172at2"/>
<dbReference type="Proteomes" id="UP000199187">
    <property type="component" value="Unassembled WGS sequence"/>
</dbReference>
<evidence type="ECO:0000256" key="1">
    <source>
        <dbReference type="SAM" id="Phobius"/>
    </source>
</evidence>
<keyword evidence="1" id="KW-1133">Transmembrane helix</keyword>
<feature type="transmembrane region" description="Helical" evidence="1">
    <location>
        <begin position="101"/>
        <end position="122"/>
    </location>
</feature>
<feature type="transmembrane region" description="Helical" evidence="1">
    <location>
        <begin position="71"/>
        <end position="89"/>
    </location>
</feature>
<dbReference type="AlphaFoldDB" id="A0A1I7C984"/>
<dbReference type="RefSeq" id="WP_090122238.1">
    <property type="nucleotide sequence ID" value="NZ_CP045300.1"/>
</dbReference>
<organism evidence="2 3">
    <name type="scientific">Kosakonia arachidis</name>
    <dbReference type="NCBI Taxonomy" id="551989"/>
    <lineage>
        <taxon>Bacteria</taxon>
        <taxon>Pseudomonadati</taxon>
        <taxon>Pseudomonadota</taxon>
        <taxon>Gammaproteobacteria</taxon>
        <taxon>Enterobacterales</taxon>
        <taxon>Enterobacteriaceae</taxon>
        <taxon>Kosakonia</taxon>
    </lineage>
</organism>
<reference evidence="3" key="1">
    <citation type="submission" date="2016-10" db="EMBL/GenBank/DDBJ databases">
        <authorList>
            <person name="Varghese N."/>
            <person name="Submissions S."/>
        </authorList>
    </citation>
    <scope>NUCLEOTIDE SEQUENCE [LARGE SCALE GENOMIC DNA]</scope>
    <source>
        <strain evidence="3">Ah-143</strain>
    </source>
</reference>